<protein>
    <submittedName>
        <fullName evidence="2">Outer membrane protein TolC</fullName>
    </submittedName>
</protein>
<dbReference type="Gene3D" id="1.20.1600.10">
    <property type="entry name" value="Outer membrane efflux proteins (OEP)"/>
    <property type="match status" value="1"/>
</dbReference>
<comment type="caution">
    <text evidence="2">The sequence shown here is derived from an EMBL/GenBank/DDBJ whole genome shotgun (WGS) entry which is preliminary data.</text>
</comment>
<dbReference type="PIRSF" id="PIRSF001892">
    <property type="entry name" value="CyaE"/>
    <property type="match status" value="1"/>
</dbReference>
<dbReference type="InterPro" id="IPR028351">
    <property type="entry name" value="CyaE"/>
</dbReference>
<evidence type="ECO:0000313" key="3">
    <source>
        <dbReference type="Proteomes" id="UP000292958"/>
    </source>
</evidence>
<keyword evidence="3" id="KW-1185">Reference proteome</keyword>
<dbReference type="EMBL" id="SHKW01000001">
    <property type="protein sequence ID" value="RZU41278.1"/>
    <property type="molecule type" value="Genomic_DNA"/>
</dbReference>
<dbReference type="SUPFAM" id="SSF56954">
    <property type="entry name" value="Outer membrane efflux proteins (OEP)"/>
    <property type="match status" value="1"/>
</dbReference>
<dbReference type="PANTHER" id="PTHR30203">
    <property type="entry name" value="OUTER MEMBRANE CATION EFFLUX PROTEIN"/>
    <property type="match status" value="1"/>
</dbReference>
<dbReference type="InterPro" id="IPR010131">
    <property type="entry name" value="MdtP/NodT-like"/>
</dbReference>
<gene>
    <name evidence="2" type="ORF">BDD14_2786</name>
</gene>
<dbReference type="RefSeq" id="WP_207231732.1">
    <property type="nucleotide sequence ID" value="NZ_SHKW01000001.1"/>
</dbReference>
<dbReference type="PANTHER" id="PTHR30203:SF29">
    <property type="entry name" value="PROTEIN CYAE"/>
    <property type="match status" value="1"/>
</dbReference>
<reference evidence="2 3" key="1">
    <citation type="submission" date="2019-02" db="EMBL/GenBank/DDBJ databases">
        <title>Genomic Encyclopedia of Archaeal and Bacterial Type Strains, Phase II (KMG-II): from individual species to whole genera.</title>
        <authorList>
            <person name="Goeker M."/>
        </authorList>
    </citation>
    <scope>NUCLEOTIDE SEQUENCE [LARGE SCALE GENOMIC DNA]</scope>
    <source>
        <strain evidence="2 3">DSM 18101</strain>
    </source>
</reference>
<comment type="similarity">
    <text evidence="1">Belongs to the outer membrane factor (OMF) (TC 1.B.17) family.</text>
</comment>
<dbReference type="AlphaFoldDB" id="A0A4Q7YUI7"/>
<name>A0A4Q7YUI7_9BACT</name>
<organism evidence="2 3">
    <name type="scientific">Edaphobacter modestus</name>
    <dbReference type="NCBI Taxonomy" id="388466"/>
    <lineage>
        <taxon>Bacteria</taxon>
        <taxon>Pseudomonadati</taxon>
        <taxon>Acidobacteriota</taxon>
        <taxon>Terriglobia</taxon>
        <taxon>Terriglobales</taxon>
        <taxon>Acidobacteriaceae</taxon>
        <taxon>Edaphobacter</taxon>
    </lineage>
</organism>
<evidence type="ECO:0000313" key="2">
    <source>
        <dbReference type="EMBL" id="RZU41278.1"/>
    </source>
</evidence>
<proteinExistence type="inferred from homology"/>
<dbReference type="Proteomes" id="UP000292958">
    <property type="component" value="Unassembled WGS sequence"/>
</dbReference>
<dbReference type="GO" id="GO:0015562">
    <property type="term" value="F:efflux transmembrane transporter activity"/>
    <property type="evidence" value="ECO:0007669"/>
    <property type="project" value="InterPro"/>
</dbReference>
<accession>A0A4Q7YUI7</accession>
<dbReference type="Pfam" id="PF02321">
    <property type="entry name" value="OEP"/>
    <property type="match status" value="2"/>
</dbReference>
<dbReference type="InterPro" id="IPR003423">
    <property type="entry name" value="OMP_efflux"/>
</dbReference>
<sequence length="456" mass="49335">MLSSFAAAQQTTCTRILTMRDAQRCTASIPDKTPELLPDHVYSLPELIDLAENANPETRIAWAAARAQLERAGVERAAYLPVLAFAAQGSDVRAIVPFPQPIAPRGYVTVEQPIAKAQLELEYALLDFRRGARFDASRDAALASTLRLGRTHQQVAYNTATLFAKAQLENGRLEAAKTILHTAETLAENAQSQFDNGRTTLPDLQNAQAGVAEARFALVSAEGSAKKSRLALTEALGVEPTTDILLAAQHQFTPEDELAPKVDDLIHAAWKQRPDLLARADDLKSAQANIESAHAAYLPAVKLAATGGQTATWPSADWGQLGYANVSTWSAAVNLRWEIFNGARSHEVAAARAEARSASEEQRAQQDRVTREVWQAYVDLQTAFEQQRAAKAFLDSTQTSYDSSLEAYQYGVRSLVDVVQAERQLAQARLASVDAEAQLSLSAAALTFATGAGVQP</sequence>
<evidence type="ECO:0000256" key="1">
    <source>
        <dbReference type="ARBA" id="ARBA00007613"/>
    </source>
</evidence>